<evidence type="ECO:0000313" key="9">
    <source>
        <dbReference type="EMBL" id="CRI45689.1"/>
    </source>
</evidence>
<dbReference type="EMBL" id="LN847225">
    <property type="protein sequence ID" value="CRI45689.1"/>
    <property type="molecule type" value="Genomic_DNA"/>
</dbReference>
<dbReference type="PANTHER" id="PTHR34300:SF2">
    <property type="entry name" value="QUEUOSINE PRECURSOR TRANSPORTER-RELATED"/>
    <property type="match status" value="1"/>
</dbReference>
<evidence type="ECO:0000313" key="7">
    <source>
        <dbReference type="EMBL" id="CRI42339.1"/>
    </source>
</evidence>
<dbReference type="EMBL" id="LN847036">
    <property type="protein sequence ID" value="CRI42339.1"/>
    <property type="molecule type" value="Genomic_DNA"/>
</dbReference>
<protein>
    <recommendedName>
        <fullName evidence="1">Queuosine precursor transporter</fullName>
    </recommendedName>
</protein>
<organism evidence="6">
    <name type="scientific">Chlamydia pneumoniae</name>
    <name type="common">Chlamydophila pneumoniae</name>
    <dbReference type="NCBI Taxonomy" id="83558"/>
    <lineage>
        <taxon>Bacteria</taxon>
        <taxon>Pseudomonadati</taxon>
        <taxon>Chlamydiota</taxon>
        <taxon>Chlamydiia</taxon>
        <taxon>Chlamydiales</taxon>
        <taxon>Chlamydiaceae</taxon>
        <taxon>Chlamydia/Chlamydophila group</taxon>
        <taxon>Chlamydia</taxon>
    </lineage>
</organism>
<dbReference type="EMBL" id="LN847244">
    <property type="protein sequence ID" value="CRI49113.1"/>
    <property type="molecule type" value="Genomic_DNA"/>
</dbReference>
<evidence type="ECO:0000313" key="8">
    <source>
        <dbReference type="EMBL" id="CRI43452.1"/>
    </source>
</evidence>
<dbReference type="AlphaFoldDB" id="A0A0F7WS23"/>
<evidence type="ECO:0000313" key="13">
    <source>
        <dbReference type="EMBL" id="CRI51369.1"/>
    </source>
</evidence>
<feature type="transmembrane region" description="Helical" evidence="2">
    <location>
        <begin position="6"/>
        <end position="25"/>
    </location>
</feature>
<dbReference type="InterPro" id="IPR003744">
    <property type="entry name" value="YhhQ"/>
</dbReference>
<dbReference type="EMBL" id="AE001363">
    <property type="protein sequence ID" value="AAD18370.1"/>
    <property type="molecule type" value="Genomic_DNA"/>
</dbReference>
<dbReference type="RefSeq" id="WP_010882868.1">
    <property type="nucleotide sequence ID" value="NZ_CP160064.1"/>
</dbReference>
<evidence type="ECO:0000256" key="1">
    <source>
        <dbReference type="NCBIfam" id="TIGR00697"/>
    </source>
</evidence>
<evidence type="ECO:0000313" key="10">
    <source>
        <dbReference type="EMBL" id="CRI46818.1"/>
    </source>
</evidence>
<feature type="transmembrane region" description="Helical" evidence="2">
    <location>
        <begin position="56"/>
        <end position="77"/>
    </location>
</feature>
<keyword evidence="2" id="KW-0472">Membrane</keyword>
<feature type="transmembrane region" description="Helical" evidence="2">
    <location>
        <begin position="89"/>
        <end position="112"/>
    </location>
</feature>
<feature type="transmembrane region" description="Helical" evidence="2">
    <location>
        <begin position="171"/>
        <end position="191"/>
    </location>
</feature>
<feature type="transmembrane region" description="Helical" evidence="2">
    <location>
        <begin position="32"/>
        <end position="50"/>
    </location>
</feature>
<dbReference type="Proteomes" id="UP000000801">
    <property type="component" value="Chromosome"/>
</dbReference>
<dbReference type="PATRIC" id="fig|115713.3.peg.244"/>
<reference evidence="3 16" key="1">
    <citation type="journal article" date="1999" name="Nat. Genet.">
        <title>Comparative genomes of Chlamydia pneumoniae and C. trachomatis.</title>
        <authorList>
            <person name="Kalman S."/>
            <person name="Mitchell W."/>
            <person name="Marathe R."/>
            <person name="Lammel C."/>
            <person name="Fan J."/>
            <person name="Hyman R.W."/>
            <person name="Olinger L."/>
            <person name="Grimwood J."/>
            <person name="Davis R.W."/>
            <person name="Stephens R.S."/>
        </authorList>
    </citation>
    <scope>NUCLEOTIDE SEQUENCE [LARGE SCALE GENOMIC DNA]</scope>
    <source>
        <strain evidence="3 16">CWL029</strain>
    </source>
</reference>
<sequence>MKGFLSVNELIFGFQTFSVVVLGVFFASRGKAWLTGWLSLLSSIMNVFVLKQIHLWGFEVTSADVYVIGLLTCLNYAREHYEKNDINDAMLCSWVISIAFLVLTQLHLFLIPSPNDSSQEHFLALFSSTPRIVVASLVTLIFVQIVDIKLFTFLQRVFSKKYFAMRSTISLLFSQLIDTIIFSFLGLYGLVSNLCDVMIFAMLVKGIVITLAIPTLTVTKAVLDRRSS</sequence>
<evidence type="ECO:0000313" key="16">
    <source>
        <dbReference type="Proteomes" id="UP000000801"/>
    </source>
</evidence>
<dbReference type="KEGG" id="cpn:CPn_0217"/>
<dbReference type="NCBIfam" id="TIGR00697">
    <property type="entry name" value="queuosine precursor transporter"/>
    <property type="match status" value="1"/>
</dbReference>
<gene>
    <name evidence="3" type="primary">ypdP</name>
    <name evidence="3" type="ordered locus">CPn_0217</name>
    <name evidence="4" type="ORF">BN1224_CV15_B_01500</name>
    <name evidence="7" type="ORF">BN1224_DC9_BD_00150</name>
    <name evidence="6" type="ORF">BN1224_GiD_A_02250</name>
    <name evidence="8" type="ORF">BN1224_H12_BP_00020</name>
    <name evidence="9" type="ORF">BN1224_MUL2216_D_00690</name>
    <name evidence="10" type="ORF">BN1224_Panola_E_00350</name>
    <name evidence="12" type="ORF">BN1224_PB1_B_02120</name>
    <name evidence="11" type="ORF">BN1224_U1271_C_00530</name>
    <name evidence="13" type="ORF">BN1224_UZG1_A_02240</name>
    <name evidence="14" type="ORF">BN1224_Wien2_C_00350</name>
    <name evidence="15" type="ORF">BN1224_YK41_AV_00140</name>
    <name evidence="5" type="ORF">CWL029c_C_00530</name>
</gene>
<keyword evidence="2" id="KW-1133">Transmembrane helix</keyword>
<evidence type="ECO:0000313" key="11">
    <source>
        <dbReference type="EMBL" id="CRI49113.1"/>
    </source>
</evidence>
<dbReference type="GeneID" id="45050262"/>
<dbReference type="EMBL" id="LN846998">
    <property type="protein sequence ID" value="CRI37827.1"/>
    <property type="molecule type" value="Genomic_DNA"/>
</dbReference>
<evidence type="ECO:0000313" key="5">
    <source>
        <dbReference type="EMBL" id="CRI40093.1"/>
    </source>
</evidence>
<evidence type="ECO:0000313" key="12">
    <source>
        <dbReference type="EMBL" id="CRI50243.1"/>
    </source>
</evidence>
<evidence type="ECO:0000313" key="14">
    <source>
        <dbReference type="EMBL" id="CRI52500.1"/>
    </source>
</evidence>
<dbReference type="EMBL" id="LN847240">
    <property type="protein sequence ID" value="CRI50243.1"/>
    <property type="molecule type" value="Genomic_DNA"/>
</dbReference>
<keyword evidence="2" id="KW-0812">Transmembrane</keyword>
<evidence type="ECO:0000313" key="3">
    <source>
        <dbReference type="EMBL" id="AAD18370.1"/>
    </source>
</evidence>
<evidence type="ECO:0000313" key="4">
    <source>
        <dbReference type="EMBL" id="CRI37827.1"/>
    </source>
</evidence>
<evidence type="ECO:0000313" key="15">
    <source>
        <dbReference type="EMBL" id="CRI72861.1"/>
    </source>
</evidence>
<dbReference type="EMBL" id="LN849025">
    <property type="protein sequence ID" value="CRI72861.1"/>
    <property type="molecule type" value="Genomic_DNA"/>
</dbReference>
<dbReference type="EMBL" id="LN847231">
    <property type="protein sequence ID" value="CRI46818.1"/>
    <property type="molecule type" value="Genomic_DNA"/>
</dbReference>
<accession>A0A0F7WS23</accession>
<evidence type="ECO:0000256" key="2">
    <source>
        <dbReference type="SAM" id="Phobius"/>
    </source>
</evidence>
<dbReference type="EMBL" id="LN847245">
    <property type="protein sequence ID" value="CRI51369.1"/>
    <property type="molecule type" value="Genomic_DNA"/>
</dbReference>
<reference evidence="6" key="2">
    <citation type="submission" date="2015-05" db="EMBL/GenBank/DDBJ databases">
        <authorList>
            <person name="Rattei Thomas"/>
        </authorList>
    </citation>
    <scope>NUCLEOTIDE SEQUENCE</scope>
    <source>
        <strain evidence="4">CV15</strain>
        <strain evidence="5">CWL029c</strain>
        <strain evidence="7">DC9</strain>
        <strain evidence="6">GiD</strain>
        <strain evidence="8">H12</strain>
        <strain evidence="9">MUL2216</strain>
        <strain evidence="10">Panola</strain>
        <strain evidence="12">PB1</strain>
        <strain evidence="11">U1271</strain>
        <strain evidence="13">UZG1</strain>
        <strain evidence="14">Wien2</strain>
        <strain evidence="15">YK41</strain>
    </source>
</reference>
<feature type="transmembrane region" description="Helical" evidence="2">
    <location>
        <begin position="197"/>
        <end position="223"/>
    </location>
</feature>
<dbReference type="EMBL" id="LN847003">
    <property type="protein sequence ID" value="CRI40093.1"/>
    <property type="molecule type" value="Genomic_DNA"/>
</dbReference>
<dbReference type="PANTHER" id="PTHR34300">
    <property type="entry name" value="QUEUOSINE PRECURSOR TRANSPORTER-RELATED"/>
    <property type="match status" value="1"/>
</dbReference>
<feature type="transmembrane region" description="Helical" evidence="2">
    <location>
        <begin position="132"/>
        <end position="151"/>
    </location>
</feature>
<name>A0A0F7WS23_CHLPN</name>
<dbReference type="HOGENOM" id="CLU_075503_2_2_0"/>
<evidence type="ECO:0000313" key="6">
    <source>
        <dbReference type="EMBL" id="CRI41224.1"/>
    </source>
</evidence>
<dbReference type="EMBL" id="LN847129">
    <property type="protein sequence ID" value="CRI43452.1"/>
    <property type="molecule type" value="Genomic_DNA"/>
</dbReference>
<dbReference type="EMBL" id="LN847008">
    <property type="protein sequence ID" value="CRI41224.1"/>
    <property type="molecule type" value="Genomic_DNA"/>
</dbReference>
<dbReference type="OrthoDB" id="17701at2"/>
<dbReference type="EMBL" id="LN847250">
    <property type="protein sequence ID" value="CRI52500.1"/>
    <property type="molecule type" value="Genomic_DNA"/>
</dbReference>
<dbReference type="Pfam" id="PF02592">
    <property type="entry name" value="Vut_1"/>
    <property type="match status" value="1"/>
</dbReference>
<proteinExistence type="predicted"/>